<dbReference type="Proteomes" id="UP000266188">
    <property type="component" value="Unassembled WGS sequence"/>
</dbReference>
<evidence type="ECO:0000256" key="1">
    <source>
        <dbReference type="ARBA" id="ARBA00005375"/>
    </source>
</evidence>
<dbReference type="PANTHER" id="PTHR11567">
    <property type="entry name" value="ACID PHOSPHATASE-RELATED"/>
    <property type="match status" value="1"/>
</dbReference>
<accession>A0A3A2ZWD5</accession>
<proteinExistence type="inferred from homology"/>
<reference evidence="5" key="1">
    <citation type="submission" date="2017-02" db="EMBL/GenBank/DDBJ databases">
        <authorList>
            <person name="Tafer H."/>
            <person name="Lopandic K."/>
        </authorList>
    </citation>
    <scope>NUCLEOTIDE SEQUENCE [LARGE SCALE GENOMIC DNA]</scope>
    <source>
        <strain evidence="5">CBS 366.77</strain>
    </source>
</reference>
<keyword evidence="3" id="KW-0732">Signal</keyword>
<comment type="similarity">
    <text evidence="1">Belongs to the histidine acid phosphatase family.</text>
</comment>
<dbReference type="AlphaFoldDB" id="A0A3A2ZWD5"/>
<keyword evidence="2" id="KW-1133">Transmembrane helix</keyword>
<sequence>MRASSNLALALAAVQLTPVTAERILGAYIFARHGDRTPKVFGDTQLTDLGHHEVYQVGSYYHDRYIAPKSDLQIAGISDPTVNLSQITAVAPSDEVIQNSAMGFLQGLYPPVGKSDSSQTLRNGTTVEAPLDGYQLIPLGEVSTGSDSENNQWLQQASDCKKATASSNSFYSSSLYRELLDSTKDFYQSLSPVLDGEFTDKEMSFKKAYTIFDYINVAMIHNATDTTPKLNDLSKEDLHQLSTLASAQQYNLAYNHSDTVRAAAGAVLAGQVVDALGQTISSKGSSKLNIQFGSYATFLSYFGLANMPNTNTDFAGIPDYASSMAWELVTNSTDGFPSESDISVRFIFHNGTITSTSQPSAWPLFGQSSLLLPWSEFADRTKRFSINSEEDWCKACGNTDGQCAQFVKSTADAGTPSSSSNSGGMSLAVAGVIGAMVTLAVILGLEGLFLLVGGFRLSKKRPAGSDVGSTVVTENKIPA</sequence>
<feature type="signal peptide" evidence="3">
    <location>
        <begin position="1"/>
        <end position="21"/>
    </location>
</feature>
<feature type="transmembrane region" description="Helical" evidence="2">
    <location>
        <begin position="427"/>
        <end position="452"/>
    </location>
</feature>
<gene>
    <name evidence="4" type="ORF">PHISCL_00192</name>
</gene>
<evidence type="ECO:0008006" key="6">
    <source>
        <dbReference type="Google" id="ProtNLM"/>
    </source>
</evidence>
<comment type="caution">
    <text evidence="4">The sequence shown here is derived from an EMBL/GenBank/DDBJ whole genome shotgun (WGS) entry which is preliminary data.</text>
</comment>
<evidence type="ECO:0000256" key="3">
    <source>
        <dbReference type="SAM" id="SignalP"/>
    </source>
</evidence>
<evidence type="ECO:0000313" key="4">
    <source>
        <dbReference type="EMBL" id="RJE27458.1"/>
    </source>
</evidence>
<dbReference type="SUPFAM" id="SSF53254">
    <property type="entry name" value="Phosphoglycerate mutase-like"/>
    <property type="match status" value="1"/>
</dbReference>
<dbReference type="STRING" id="2070753.A0A3A2ZWD5"/>
<dbReference type="Pfam" id="PF00328">
    <property type="entry name" value="His_Phos_2"/>
    <property type="match status" value="1"/>
</dbReference>
<dbReference type="InterPro" id="IPR029033">
    <property type="entry name" value="His_PPase_superfam"/>
</dbReference>
<evidence type="ECO:0000313" key="5">
    <source>
        <dbReference type="Proteomes" id="UP000266188"/>
    </source>
</evidence>
<dbReference type="GO" id="GO:0016791">
    <property type="term" value="F:phosphatase activity"/>
    <property type="evidence" value="ECO:0007669"/>
    <property type="project" value="TreeGrafter"/>
</dbReference>
<dbReference type="EMBL" id="MVGC01000003">
    <property type="protein sequence ID" value="RJE27458.1"/>
    <property type="molecule type" value="Genomic_DNA"/>
</dbReference>
<name>A0A3A2ZWD5_9EURO</name>
<protein>
    <recommendedName>
        <fullName evidence="6">Histidine acid phosphatase</fullName>
    </recommendedName>
</protein>
<keyword evidence="2" id="KW-0812">Transmembrane</keyword>
<dbReference type="InterPro" id="IPR000560">
    <property type="entry name" value="His_Pase_clade-2"/>
</dbReference>
<keyword evidence="2" id="KW-0472">Membrane</keyword>
<evidence type="ECO:0000256" key="2">
    <source>
        <dbReference type="SAM" id="Phobius"/>
    </source>
</evidence>
<dbReference type="PANTHER" id="PTHR11567:SF142">
    <property type="entry name" value="PHOSPHOGLYCERATE MUTASE-LIKE PROTEIN"/>
    <property type="match status" value="1"/>
</dbReference>
<dbReference type="InterPro" id="IPR050645">
    <property type="entry name" value="Histidine_acid_phosphatase"/>
</dbReference>
<feature type="chain" id="PRO_5017440511" description="Histidine acid phosphatase" evidence="3">
    <location>
        <begin position="22"/>
        <end position="479"/>
    </location>
</feature>
<keyword evidence="5" id="KW-1185">Reference proteome</keyword>
<dbReference type="Gene3D" id="3.40.50.1240">
    <property type="entry name" value="Phosphoglycerate mutase-like"/>
    <property type="match status" value="1"/>
</dbReference>
<dbReference type="OrthoDB" id="258392at2759"/>
<organism evidence="4 5">
    <name type="scientific">Aspergillus sclerotialis</name>
    <dbReference type="NCBI Taxonomy" id="2070753"/>
    <lineage>
        <taxon>Eukaryota</taxon>
        <taxon>Fungi</taxon>
        <taxon>Dikarya</taxon>
        <taxon>Ascomycota</taxon>
        <taxon>Pezizomycotina</taxon>
        <taxon>Eurotiomycetes</taxon>
        <taxon>Eurotiomycetidae</taxon>
        <taxon>Eurotiales</taxon>
        <taxon>Aspergillaceae</taxon>
        <taxon>Aspergillus</taxon>
        <taxon>Aspergillus subgen. Polypaecilum</taxon>
    </lineage>
</organism>